<evidence type="ECO:0008006" key="3">
    <source>
        <dbReference type="Google" id="ProtNLM"/>
    </source>
</evidence>
<sequence length="333" mass="38044">MQHLKKGFILYVAMFLLIKPYSAQPLKTYAHYILIEKQRLEEESGVLLMSNSPEDVKEVGVLYQGELWGKGRLLYHHVNESEEKNLRLVIEIVNQEKTPQLLRIRKAVVDGPSYRFLKTGQTLLRDYFNSVSDELYYLQPEEKWILYDSEGKLWTKGSLLSGMMDVETTGLMTVTYKAISNESGKEATNLKILEKDLAPRGSFNILERTYTMEVPAEIGYYYHLLGTPKDWVKGIDELTGENALNEGNYGIMEHIRITAKADTTVILCPRGGIFQGVVRWDDGSLHLVERSHSFKRKKECIEIGKLKKGETKQLDYMLPNGSAAPALLGFWVK</sequence>
<dbReference type="RefSeq" id="WP_013657037.1">
    <property type="nucleotide sequence ID" value="NC_015275.1"/>
</dbReference>
<dbReference type="eggNOG" id="COG3291">
    <property type="taxonomic scope" value="Bacteria"/>
</dbReference>
<dbReference type="KEGG" id="cle:Clole_2029"/>
<keyword evidence="2" id="KW-1185">Reference proteome</keyword>
<organism evidence="1 2">
    <name type="scientific">Cellulosilyticum lentocellum (strain ATCC 49066 / DSM 5427 / NCIMB 11756 / RHM5)</name>
    <name type="common">Clostridium lentocellum</name>
    <dbReference type="NCBI Taxonomy" id="642492"/>
    <lineage>
        <taxon>Bacteria</taxon>
        <taxon>Bacillati</taxon>
        <taxon>Bacillota</taxon>
        <taxon>Clostridia</taxon>
        <taxon>Lachnospirales</taxon>
        <taxon>Cellulosilyticaceae</taxon>
        <taxon>Cellulosilyticum</taxon>
    </lineage>
</organism>
<dbReference type="Proteomes" id="UP000008467">
    <property type="component" value="Chromosome"/>
</dbReference>
<evidence type="ECO:0000313" key="1">
    <source>
        <dbReference type="EMBL" id="ADZ83743.1"/>
    </source>
</evidence>
<proteinExistence type="predicted"/>
<dbReference type="AlphaFoldDB" id="F2JQ81"/>
<gene>
    <name evidence="1" type="ordered locus">Clole_2029</name>
</gene>
<reference evidence="1 2" key="1">
    <citation type="journal article" date="2011" name="J. Bacteriol.">
        <title>Complete genome sequence of the cellulose-degrading bacterium Cellulosilyticum lentocellum.</title>
        <authorList>
            <consortium name="US DOE Joint Genome Institute"/>
            <person name="Miller D.A."/>
            <person name="Suen G."/>
            <person name="Bruce D."/>
            <person name="Copeland A."/>
            <person name="Cheng J.F."/>
            <person name="Detter C."/>
            <person name="Goodwin L.A."/>
            <person name="Han C.S."/>
            <person name="Hauser L.J."/>
            <person name="Land M.L."/>
            <person name="Lapidus A."/>
            <person name="Lucas S."/>
            <person name="Meincke L."/>
            <person name="Pitluck S."/>
            <person name="Tapia R."/>
            <person name="Teshima H."/>
            <person name="Woyke T."/>
            <person name="Fox B.G."/>
            <person name="Angert E.R."/>
            <person name="Currie C.R."/>
        </authorList>
    </citation>
    <scope>NUCLEOTIDE SEQUENCE [LARGE SCALE GENOMIC DNA]</scope>
    <source>
        <strain evidence="2">ATCC 49066 / DSM 5427 / NCIMB 11756 / RHM5</strain>
    </source>
</reference>
<evidence type="ECO:0000313" key="2">
    <source>
        <dbReference type="Proteomes" id="UP000008467"/>
    </source>
</evidence>
<dbReference type="EMBL" id="CP002582">
    <property type="protein sequence ID" value="ADZ83743.1"/>
    <property type="molecule type" value="Genomic_DNA"/>
</dbReference>
<protein>
    <recommendedName>
        <fullName evidence="3">Copper amine oxidase-like domain-containing protein</fullName>
    </recommendedName>
</protein>
<name>F2JQ81_CELLD</name>
<dbReference type="HOGENOM" id="CLU_833407_0_0_9"/>
<dbReference type="STRING" id="642492.Clole_2029"/>
<accession>F2JQ81</accession>